<evidence type="ECO:0000313" key="3">
    <source>
        <dbReference type="Proteomes" id="UP000507470"/>
    </source>
</evidence>
<dbReference type="AlphaFoldDB" id="A0A6J7ZYC9"/>
<name>A0A6J7ZYC9_MYTCO</name>
<sequence>MLAKSKECSDGSRTGTDIVQTSKLSDLAKLYTERLGQLGFVMEGRINKTHLKTRILAAIADLQAHKHDFSTSVPSTEKKEFSTEFSSPTPVSGMTTKHINQSRSSQMKIGSNKSIAGIVAGIVAGVGFFTLIVAIFIFKRFSLSCLGRNVPYEIKHDEQDYTENQNVAYINSNAFDIEGNGNYYTTLGNESDDHNYIELGNSPQSEIENHTIEPDSYLTVCNSFDQNRQSSSTDATYEEVMKRKV</sequence>
<protein>
    <submittedName>
        <fullName evidence="2">Uncharacterized protein</fullName>
    </submittedName>
</protein>
<evidence type="ECO:0000313" key="2">
    <source>
        <dbReference type="EMBL" id="CAC5356910.1"/>
    </source>
</evidence>
<accession>A0A6J7ZYC9</accession>
<dbReference type="EMBL" id="CACVKT020000196">
    <property type="protein sequence ID" value="CAC5356910.1"/>
    <property type="molecule type" value="Genomic_DNA"/>
</dbReference>
<organism evidence="2 3">
    <name type="scientific">Mytilus coruscus</name>
    <name type="common">Sea mussel</name>
    <dbReference type="NCBI Taxonomy" id="42192"/>
    <lineage>
        <taxon>Eukaryota</taxon>
        <taxon>Metazoa</taxon>
        <taxon>Spiralia</taxon>
        <taxon>Lophotrochozoa</taxon>
        <taxon>Mollusca</taxon>
        <taxon>Bivalvia</taxon>
        <taxon>Autobranchia</taxon>
        <taxon>Pteriomorphia</taxon>
        <taxon>Mytilida</taxon>
        <taxon>Mytiloidea</taxon>
        <taxon>Mytilidae</taxon>
        <taxon>Mytilinae</taxon>
        <taxon>Mytilus</taxon>
    </lineage>
</organism>
<keyword evidence="1" id="KW-0812">Transmembrane</keyword>
<evidence type="ECO:0000256" key="1">
    <source>
        <dbReference type="SAM" id="Phobius"/>
    </source>
</evidence>
<reference evidence="2 3" key="1">
    <citation type="submission" date="2020-06" db="EMBL/GenBank/DDBJ databases">
        <authorList>
            <person name="Li R."/>
            <person name="Bekaert M."/>
        </authorList>
    </citation>
    <scope>NUCLEOTIDE SEQUENCE [LARGE SCALE GENOMIC DNA]</scope>
    <source>
        <strain evidence="3">wild</strain>
    </source>
</reference>
<gene>
    <name evidence="2" type="ORF">MCOR_840</name>
</gene>
<keyword evidence="3" id="KW-1185">Reference proteome</keyword>
<dbReference type="Proteomes" id="UP000507470">
    <property type="component" value="Unassembled WGS sequence"/>
</dbReference>
<proteinExistence type="predicted"/>
<keyword evidence="1" id="KW-0472">Membrane</keyword>
<feature type="transmembrane region" description="Helical" evidence="1">
    <location>
        <begin position="115"/>
        <end position="138"/>
    </location>
</feature>
<dbReference type="OrthoDB" id="10436657at2759"/>
<keyword evidence="1" id="KW-1133">Transmembrane helix</keyword>